<dbReference type="Gene3D" id="1.20.58.80">
    <property type="entry name" value="Phosphotransferase system, lactose/cellobiose-type IIA subunit"/>
    <property type="match status" value="1"/>
</dbReference>
<dbReference type="SUPFAM" id="SSF116846">
    <property type="entry name" value="MIT domain"/>
    <property type="match status" value="1"/>
</dbReference>
<dbReference type="Pfam" id="PF00498">
    <property type="entry name" value="FHA"/>
    <property type="match status" value="1"/>
</dbReference>
<dbReference type="PROSITE" id="PS50006">
    <property type="entry name" value="FHA_DOMAIN"/>
    <property type="match status" value="1"/>
</dbReference>
<reference evidence="2 3" key="1">
    <citation type="submission" date="2024-02" db="EMBL/GenBank/DDBJ databases">
        <authorList>
            <person name="Chen Y."/>
            <person name="Shah S."/>
            <person name="Dougan E. K."/>
            <person name="Thang M."/>
            <person name="Chan C."/>
        </authorList>
    </citation>
    <scope>NUCLEOTIDE SEQUENCE [LARGE SCALE GENOMIC DNA]</scope>
</reference>
<protein>
    <submittedName>
        <fullName evidence="2">TrmH family tRNA/rRNA methyltransferase YacO</fullName>
    </submittedName>
</protein>
<gene>
    <name evidence="2" type="ORF">SCF082_LOCUS6300</name>
</gene>
<keyword evidence="2" id="KW-0489">Methyltransferase</keyword>
<comment type="caution">
    <text evidence="2">The sequence shown here is derived from an EMBL/GenBank/DDBJ whole genome shotgun (WGS) entry which is preliminary data.</text>
</comment>
<keyword evidence="3" id="KW-1185">Reference proteome</keyword>
<proteinExistence type="predicted"/>
<dbReference type="InterPro" id="IPR008984">
    <property type="entry name" value="SMAD_FHA_dom_sf"/>
</dbReference>
<dbReference type="EMBL" id="CAXAMM010003448">
    <property type="protein sequence ID" value="CAK8999986.1"/>
    <property type="molecule type" value="Genomic_DNA"/>
</dbReference>
<dbReference type="GO" id="GO:0008168">
    <property type="term" value="F:methyltransferase activity"/>
    <property type="evidence" value="ECO:0007669"/>
    <property type="project" value="UniProtKB-KW"/>
</dbReference>
<dbReference type="GO" id="GO:0032259">
    <property type="term" value="P:methylation"/>
    <property type="evidence" value="ECO:0007669"/>
    <property type="project" value="UniProtKB-KW"/>
</dbReference>
<organism evidence="2 3">
    <name type="scientific">Durusdinium trenchii</name>
    <dbReference type="NCBI Taxonomy" id="1381693"/>
    <lineage>
        <taxon>Eukaryota</taxon>
        <taxon>Sar</taxon>
        <taxon>Alveolata</taxon>
        <taxon>Dinophyceae</taxon>
        <taxon>Suessiales</taxon>
        <taxon>Symbiodiniaceae</taxon>
        <taxon>Durusdinium</taxon>
    </lineage>
</organism>
<dbReference type="Gene3D" id="2.60.200.20">
    <property type="match status" value="1"/>
</dbReference>
<dbReference type="SUPFAM" id="SSF49879">
    <property type="entry name" value="SMAD/FHA domain"/>
    <property type="match status" value="1"/>
</dbReference>
<evidence type="ECO:0000259" key="1">
    <source>
        <dbReference type="PROSITE" id="PS50006"/>
    </source>
</evidence>
<accession>A0ABP0IBP6</accession>
<sequence length="250" mass="27635">MGDKFLATLSFDAASGRPPLQFVLGPEKKAITVGRAPKSDVVCTLSGISWNHLELRLPQAPASGYLLVKDLSMNGTGLRLTPSQPIQKVPKESELQLPNGGAISVPVRKPKKKEAEEHDVIQQSFVLKLEPYSGELPQKRLAEPAGNIPKKRATDTGMTSQLLPESCTQRLAKGEALVKSARQAESRGRLNEAFPAYRRGLQHLIRVLPFLDKDSALLPPVKRMVRDNLERAAMVKERQRRLKEAELELP</sequence>
<keyword evidence="2" id="KW-0808">Transferase</keyword>
<dbReference type="Proteomes" id="UP001642464">
    <property type="component" value="Unassembled WGS sequence"/>
</dbReference>
<dbReference type="InterPro" id="IPR036181">
    <property type="entry name" value="MIT_dom_sf"/>
</dbReference>
<feature type="domain" description="FHA" evidence="1">
    <location>
        <begin position="31"/>
        <end position="76"/>
    </location>
</feature>
<evidence type="ECO:0000313" key="2">
    <source>
        <dbReference type="EMBL" id="CAK8999986.1"/>
    </source>
</evidence>
<dbReference type="InterPro" id="IPR000253">
    <property type="entry name" value="FHA_dom"/>
</dbReference>
<name>A0ABP0IBP6_9DINO</name>
<evidence type="ECO:0000313" key="3">
    <source>
        <dbReference type="Proteomes" id="UP001642464"/>
    </source>
</evidence>